<organism evidence="1 2">
    <name type="scientific">Neohortaea acidophila</name>
    <dbReference type="NCBI Taxonomy" id="245834"/>
    <lineage>
        <taxon>Eukaryota</taxon>
        <taxon>Fungi</taxon>
        <taxon>Dikarya</taxon>
        <taxon>Ascomycota</taxon>
        <taxon>Pezizomycotina</taxon>
        <taxon>Dothideomycetes</taxon>
        <taxon>Dothideomycetidae</taxon>
        <taxon>Mycosphaerellales</taxon>
        <taxon>Teratosphaeriaceae</taxon>
        <taxon>Neohortaea</taxon>
    </lineage>
</organism>
<keyword evidence="2" id="KW-1185">Reference proteome</keyword>
<sequence length="220" mass="24052">MDIHHLIHQHDQPLLQQDYMPFTTIPAPDLPAMRLIWHLSQLATTLTTGLNTYLSLEALARDTRTHGPLKLPLNPHSPTSHPNYASALRAQATLLADLTRSLLHARDALLAHHAPFHAICAAELPAYRSLVDAVHFLPLTMQLIPVPGSPFMDAAALDGFVVSTLPRESCVPDSQCVALLRARCDLAGELLVGCGERGIVGRTHAWREVTDMFGAPPAPW</sequence>
<gene>
    <name evidence="1" type="ORF">BDY17DRAFT_1274</name>
</gene>
<protein>
    <submittedName>
        <fullName evidence="1">Uncharacterized protein</fullName>
    </submittedName>
</protein>
<reference evidence="1" key="1">
    <citation type="journal article" date="2020" name="Stud. Mycol.">
        <title>101 Dothideomycetes genomes: a test case for predicting lifestyles and emergence of pathogens.</title>
        <authorList>
            <person name="Haridas S."/>
            <person name="Albert R."/>
            <person name="Binder M."/>
            <person name="Bloem J."/>
            <person name="Labutti K."/>
            <person name="Salamov A."/>
            <person name="Andreopoulos B."/>
            <person name="Baker S."/>
            <person name="Barry K."/>
            <person name="Bills G."/>
            <person name="Bluhm B."/>
            <person name="Cannon C."/>
            <person name="Castanera R."/>
            <person name="Culley D."/>
            <person name="Daum C."/>
            <person name="Ezra D."/>
            <person name="Gonzalez J."/>
            <person name="Henrissat B."/>
            <person name="Kuo A."/>
            <person name="Liang C."/>
            <person name="Lipzen A."/>
            <person name="Lutzoni F."/>
            <person name="Magnuson J."/>
            <person name="Mondo S."/>
            <person name="Nolan M."/>
            <person name="Ohm R."/>
            <person name="Pangilinan J."/>
            <person name="Park H.-J."/>
            <person name="Ramirez L."/>
            <person name="Alfaro M."/>
            <person name="Sun H."/>
            <person name="Tritt A."/>
            <person name="Yoshinaga Y."/>
            <person name="Zwiers L.-H."/>
            <person name="Turgeon B."/>
            <person name="Goodwin S."/>
            <person name="Spatafora J."/>
            <person name="Crous P."/>
            <person name="Grigoriev I."/>
        </authorList>
    </citation>
    <scope>NUCLEOTIDE SEQUENCE</scope>
    <source>
        <strain evidence="1">CBS 113389</strain>
    </source>
</reference>
<name>A0A6A6Q4R4_9PEZI</name>
<dbReference type="GeneID" id="54470378"/>
<dbReference type="EMBL" id="MU001631">
    <property type="protein sequence ID" value="KAF2487019.1"/>
    <property type="molecule type" value="Genomic_DNA"/>
</dbReference>
<dbReference type="AlphaFoldDB" id="A0A6A6Q4R4"/>
<accession>A0A6A6Q4R4</accession>
<dbReference type="Proteomes" id="UP000799767">
    <property type="component" value="Unassembled WGS sequence"/>
</dbReference>
<dbReference type="RefSeq" id="XP_033593588.1">
    <property type="nucleotide sequence ID" value="XM_033729376.1"/>
</dbReference>
<proteinExistence type="predicted"/>
<evidence type="ECO:0000313" key="1">
    <source>
        <dbReference type="EMBL" id="KAF2487019.1"/>
    </source>
</evidence>
<evidence type="ECO:0000313" key="2">
    <source>
        <dbReference type="Proteomes" id="UP000799767"/>
    </source>
</evidence>